<gene>
    <name evidence="2" type="ordered locus">ETAE_2680</name>
</gene>
<sequence>MLFLGDGAALPLMLLGGGVITVGPMPNYFLYLFVTRSLFQIFIYKNKSVITKIVG</sequence>
<evidence type="ECO:0000256" key="1">
    <source>
        <dbReference type="SAM" id="Phobius"/>
    </source>
</evidence>
<keyword evidence="1" id="KW-1133">Transmembrane helix</keyword>
<dbReference type="Proteomes" id="UP000002634">
    <property type="component" value="Chromosome"/>
</dbReference>
<accession>A0AAU8PIP1</accession>
<evidence type="ECO:0000313" key="2">
    <source>
        <dbReference type="EMBL" id="ACY85515.1"/>
    </source>
</evidence>
<dbReference type="AlphaFoldDB" id="A0AAU8PIP1"/>
<keyword evidence="1" id="KW-0472">Membrane</keyword>
<evidence type="ECO:0000313" key="3">
    <source>
        <dbReference type="Proteomes" id="UP000002634"/>
    </source>
</evidence>
<keyword evidence="3" id="KW-1185">Reference proteome</keyword>
<keyword evidence="1" id="KW-0812">Transmembrane</keyword>
<proteinExistence type="predicted"/>
<reference evidence="2 3" key="1">
    <citation type="journal article" date="2009" name="PLoS ONE">
        <title>Genome sequence of the versatile fish pathogen Edwardsiella tarda provides insights into its adaptation to broad host ranges and intracellular niches.</title>
        <authorList>
            <person name="Wang Q."/>
            <person name="Yang M."/>
            <person name="Xiao J."/>
            <person name="Wu H."/>
            <person name="Wang X."/>
            <person name="Lv Y."/>
            <person name="Xu L."/>
            <person name="Zheng H."/>
            <person name="Wang S."/>
            <person name="Zhao G."/>
            <person name="Liu Q."/>
            <person name="Zhang Y."/>
        </authorList>
    </citation>
    <scope>NUCLEOTIDE SEQUENCE [LARGE SCALE GENOMIC DNA]</scope>
    <source>
        <strain evidence="3">EIB202 / CCTCC M208068</strain>
    </source>
</reference>
<dbReference type="EMBL" id="CP001135">
    <property type="protein sequence ID" value="ACY85515.1"/>
    <property type="molecule type" value="Genomic_DNA"/>
</dbReference>
<organism evidence="2 3">
    <name type="scientific">Edwardsiella piscicida</name>
    <dbReference type="NCBI Taxonomy" id="1263550"/>
    <lineage>
        <taxon>Bacteria</taxon>
        <taxon>Pseudomonadati</taxon>
        <taxon>Pseudomonadota</taxon>
        <taxon>Gammaproteobacteria</taxon>
        <taxon>Enterobacterales</taxon>
        <taxon>Hafniaceae</taxon>
        <taxon>Edwardsiella</taxon>
    </lineage>
</organism>
<protein>
    <submittedName>
        <fullName evidence="2">Uncharacterized protein</fullName>
    </submittedName>
</protein>
<feature type="transmembrane region" description="Helical" evidence="1">
    <location>
        <begin position="12"/>
        <end position="34"/>
    </location>
</feature>
<dbReference type="KEGG" id="etr:ETAE_2680"/>
<name>A0AAU8PIP1_EDWPI</name>